<evidence type="ECO:0000259" key="7">
    <source>
        <dbReference type="Pfam" id="PF00441"/>
    </source>
</evidence>
<evidence type="ECO:0000259" key="9">
    <source>
        <dbReference type="Pfam" id="PF02771"/>
    </source>
</evidence>
<feature type="domain" description="Acyl-CoA dehydrogenase/oxidase C-terminal" evidence="7">
    <location>
        <begin position="229"/>
        <end position="376"/>
    </location>
</feature>
<dbReference type="InterPro" id="IPR006091">
    <property type="entry name" value="Acyl-CoA_Oxase/DH_mid-dom"/>
</dbReference>
<dbReference type="Proteomes" id="UP000004198">
    <property type="component" value="Unassembled WGS sequence"/>
</dbReference>
<dbReference type="GO" id="GO:0003995">
    <property type="term" value="F:acyl-CoA dehydrogenase activity"/>
    <property type="evidence" value="ECO:0007669"/>
    <property type="project" value="InterPro"/>
</dbReference>
<dbReference type="eggNOG" id="COG1960">
    <property type="taxonomic scope" value="Bacteria"/>
</dbReference>
<dbReference type="FunFam" id="1.20.140.10:FF:000004">
    <property type="entry name" value="Acyl-CoA dehydrogenase FadE25"/>
    <property type="match status" value="1"/>
</dbReference>
<dbReference type="InterPro" id="IPR037069">
    <property type="entry name" value="AcylCoA_DH/ox_N_sf"/>
</dbReference>
<dbReference type="OrthoDB" id="9802447at2"/>
<dbReference type="Pfam" id="PF02770">
    <property type="entry name" value="Acyl-CoA_dh_M"/>
    <property type="match status" value="1"/>
</dbReference>
<dbReference type="InterPro" id="IPR006089">
    <property type="entry name" value="Acyl-CoA_DH_CS"/>
</dbReference>
<gene>
    <name evidence="10" type="ORF">CcarbDRAFT_2389</name>
</gene>
<dbReference type="PROSITE" id="PS00072">
    <property type="entry name" value="ACYL_COA_DH_1"/>
    <property type="match status" value="1"/>
</dbReference>
<dbReference type="Pfam" id="PF00441">
    <property type="entry name" value="Acyl-CoA_dh_1"/>
    <property type="match status" value="1"/>
</dbReference>
<evidence type="ECO:0000256" key="4">
    <source>
        <dbReference type="ARBA" id="ARBA00022827"/>
    </source>
</evidence>
<evidence type="ECO:0000259" key="8">
    <source>
        <dbReference type="Pfam" id="PF02770"/>
    </source>
</evidence>
<dbReference type="RefSeq" id="WP_007061274.1">
    <property type="nucleotide sequence ID" value="NZ_ACVI01000036.1"/>
</dbReference>
<evidence type="ECO:0000313" key="10">
    <source>
        <dbReference type="EMBL" id="EET87120.1"/>
    </source>
</evidence>
<name>C6PUC2_9CLOT</name>
<dbReference type="PROSITE" id="PS00073">
    <property type="entry name" value="ACYL_COA_DH_2"/>
    <property type="match status" value="1"/>
</dbReference>
<dbReference type="FunFam" id="2.40.110.10:FF:000009">
    <property type="entry name" value="Acyl-CoA dehydrogenase"/>
    <property type="match status" value="1"/>
</dbReference>
<comment type="caution">
    <text evidence="10">The sequence shown here is derived from an EMBL/GenBank/DDBJ whole genome shotgun (WGS) entry which is preliminary data.</text>
</comment>
<protein>
    <submittedName>
        <fullName evidence="10">Acyl-CoA dehydrogenase domain protein</fullName>
    </submittedName>
</protein>
<dbReference type="PANTHER" id="PTHR43884:SF12">
    <property type="entry name" value="ISOVALERYL-COA DEHYDROGENASE, MITOCHONDRIAL-RELATED"/>
    <property type="match status" value="1"/>
</dbReference>
<dbReference type="FunFam" id="1.10.540.10:FF:000002">
    <property type="entry name" value="Acyl-CoA dehydrogenase FadE19"/>
    <property type="match status" value="1"/>
</dbReference>
<dbReference type="PATRIC" id="fig|536227.13.peg.1460"/>
<dbReference type="Gene3D" id="2.40.110.10">
    <property type="entry name" value="Butyryl-CoA Dehydrogenase, subunit A, domain 2"/>
    <property type="match status" value="1"/>
</dbReference>
<dbReference type="EMBL" id="ACVI01000036">
    <property type="protein sequence ID" value="EET87120.1"/>
    <property type="molecule type" value="Genomic_DNA"/>
</dbReference>
<keyword evidence="4 6" id="KW-0274">FAD</keyword>
<evidence type="ECO:0000256" key="5">
    <source>
        <dbReference type="ARBA" id="ARBA00023002"/>
    </source>
</evidence>
<dbReference type="PANTHER" id="PTHR43884">
    <property type="entry name" value="ACYL-COA DEHYDROGENASE"/>
    <property type="match status" value="1"/>
</dbReference>
<keyword evidence="3 6" id="KW-0285">Flavoprotein</keyword>
<dbReference type="InterPro" id="IPR009075">
    <property type="entry name" value="AcylCo_DH/oxidase_C"/>
</dbReference>
<dbReference type="SUPFAM" id="SSF56645">
    <property type="entry name" value="Acyl-CoA dehydrogenase NM domain-like"/>
    <property type="match status" value="1"/>
</dbReference>
<sequence>MDFRLEKKQENVRNMVREFTENEIKPIAGEADKTGEYPMEVFKKMADIGLVALPFSSEYGGADGDYLAYVIAVEEISKACAALGISYSVDVSLCASPIYMFASEGQKKKYLPDLLSGKKIGAFGLTEANAGTDVSGGQATAVLDGDYYILNGEKKFTTNGPIADTLMVFALTDKTKGSKGMSAFIVEKDFPGFSIGKLEDKMGIRAAQVSETLYKNCRVPKENLVGKEGEGFKIAMKALDCGRIGVAAQGLGIAEGALEETIKYVKVRKQFGKEIYKFQGLAWMMADMDMKIEQARNLVYKAAWEKDNGIPYSVSAARAKLAATDAAMYVTTEAVQILGGYGYMKDYPLERMMRDAKITQIYEGTNQVQKMVISGAMFK</sequence>
<evidence type="ECO:0000256" key="6">
    <source>
        <dbReference type="RuleBase" id="RU362125"/>
    </source>
</evidence>
<dbReference type="STRING" id="536227.Ccar_06935"/>
<comment type="cofactor">
    <cofactor evidence="1 6">
        <name>FAD</name>
        <dbReference type="ChEBI" id="CHEBI:57692"/>
    </cofactor>
</comment>
<feature type="domain" description="Acyl-CoA dehydrogenase/oxidase N-terminal" evidence="9">
    <location>
        <begin position="7"/>
        <end position="118"/>
    </location>
</feature>
<dbReference type="KEGG" id="cck:Ccar_06935"/>
<evidence type="ECO:0000313" key="11">
    <source>
        <dbReference type="Proteomes" id="UP000004198"/>
    </source>
</evidence>
<dbReference type="InterPro" id="IPR036250">
    <property type="entry name" value="AcylCo_DH-like_C"/>
</dbReference>
<organism evidence="10 11">
    <name type="scientific">Clostridium carboxidivorans P7</name>
    <dbReference type="NCBI Taxonomy" id="536227"/>
    <lineage>
        <taxon>Bacteria</taxon>
        <taxon>Bacillati</taxon>
        <taxon>Bacillota</taxon>
        <taxon>Clostridia</taxon>
        <taxon>Eubacteriales</taxon>
        <taxon>Clostridiaceae</taxon>
        <taxon>Clostridium</taxon>
    </lineage>
</organism>
<dbReference type="GO" id="GO:0050660">
    <property type="term" value="F:flavin adenine dinucleotide binding"/>
    <property type="evidence" value="ECO:0007669"/>
    <property type="project" value="InterPro"/>
</dbReference>
<evidence type="ECO:0000256" key="1">
    <source>
        <dbReference type="ARBA" id="ARBA00001974"/>
    </source>
</evidence>
<dbReference type="Gene3D" id="1.10.540.10">
    <property type="entry name" value="Acyl-CoA dehydrogenase/oxidase, N-terminal domain"/>
    <property type="match status" value="1"/>
</dbReference>
<evidence type="ECO:0000256" key="2">
    <source>
        <dbReference type="ARBA" id="ARBA00009347"/>
    </source>
</evidence>
<accession>C6PUC2</accession>
<evidence type="ECO:0000256" key="3">
    <source>
        <dbReference type="ARBA" id="ARBA00022630"/>
    </source>
</evidence>
<keyword evidence="5 6" id="KW-0560">Oxidoreductase</keyword>
<proteinExistence type="inferred from homology"/>
<dbReference type="InterPro" id="IPR046373">
    <property type="entry name" value="Acyl-CoA_Oxase/DH_mid-dom_sf"/>
</dbReference>
<dbReference type="PIRSF" id="PIRSF016578">
    <property type="entry name" value="HsaA"/>
    <property type="match status" value="1"/>
</dbReference>
<dbReference type="InterPro" id="IPR009100">
    <property type="entry name" value="AcylCoA_DH/oxidase_NM_dom_sf"/>
</dbReference>
<reference evidence="10 11" key="1">
    <citation type="submission" date="2009-06" db="EMBL/GenBank/DDBJ databases">
        <title>The draft genome of Clostridium carboxidivorans P7.</title>
        <authorList>
            <consortium name="US DOE Joint Genome Institute (JGI-PGF)"/>
            <person name="Lucas S."/>
            <person name="Copeland A."/>
            <person name="Lapidus A."/>
            <person name="Glavina del Rio T."/>
            <person name="Tice H."/>
            <person name="Bruce D."/>
            <person name="Goodwin L."/>
            <person name="Pitluck S."/>
            <person name="Larimer F."/>
            <person name="Land M.L."/>
            <person name="Hauser L."/>
            <person name="Hemme C.L."/>
        </authorList>
    </citation>
    <scope>NUCLEOTIDE SEQUENCE [LARGE SCALE GENOMIC DNA]</scope>
    <source>
        <strain evidence="10 11">P7</strain>
    </source>
</reference>
<dbReference type="Gene3D" id="1.20.140.10">
    <property type="entry name" value="Butyryl-CoA Dehydrogenase, subunit A, domain 3"/>
    <property type="match status" value="1"/>
</dbReference>
<dbReference type="AlphaFoldDB" id="C6PUC2"/>
<dbReference type="InterPro" id="IPR013786">
    <property type="entry name" value="AcylCoA_DH/ox_N"/>
</dbReference>
<dbReference type="Pfam" id="PF02771">
    <property type="entry name" value="Acyl-CoA_dh_N"/>
    <property type="match status" value="1"/>
</dbReference>
<feature type="domain" description="Acyl-CoA oxidase/dehydrogenase middle" evidence="8">
    <location>
        <begin position="122"/>
        <end position="217"/>
    </location>
</feature>
<comment type="similarity">
    <text evidence="2 6">Belongs to the acyl-CoA dehydrogenase family.</text>
</comment>
<keyword evidence="11" id="KW-1185">Reference proteome</keyword>
<dbReference type="SUPFAM" id="SSF47203">
    <property type="entry name" value="Acyl-CoA dehydrogenase C-terminal domain-like"/>
    <property type="match status" value="1"/>
</dbReference>